<evidence type="ECO:0000259" key="4">
    <source>
        <dbReference type="Pfam" id="PF02797"/>
    </source>
</evidence>
<organism evidence="5 6">
    <name type="scientific">Amborella trichopoda</name>
    <dbReference type="NCBI Taxonomy" id="13333"/>
    <lineage>
        <taxon>Eukaryota</taxon>
        <taxon>Viridiplantae</taxon>
        <taxon>Streptophyta</taxon>
        <taxon>Embryophyta</taxon>
        <taxon>Tracheophyta</taxon>
        <taxon>Spermatophyta</taxon>
        <taxon>Magnoliopsida</taxon>
        <taxon>Amborellales</taxon>
        <taxon>Amborellaceae</taxon>
        <taxon>Amborella</taxon>
    </lineage>
</organism>
<dbReference type="eggNOG" id="ENOG502QRSY">
    <property type="taxonomic scope" value="Eukaryota"/>
</dbReference>
<dbReference type="PIRSF" id="PIRSF000451">
    <property type="entry name" value="PKS_III"/>
    <property type="match status" value="1"/>
</dbReference>
<dbReference type="GO" id="GO:0016747">
    <property type="term" value="F:acyltransferase activity, transferring groups other than amino-acyl groups"/>
    <property type="evidence" value="ECO:0007669"/>
    <property type="project" value="InterPro"/>
</dbReference>
<evidence type="ECO:0000256" key="2">
    <source>
        <dbReference type="RuleBase" id="RU003633"/>
    </source>
</evidence>
<dbReference type="CDD" id="cd00831">
    <property type="entry name" value="CHS_like"/>
    <property type="match status" value="1"/>
</dbReference>
<evidence type="ECO:0000256" key="1">
    <source>
        <dbReference type="ARBA" id="ARBA00005531"/>
    </source>
</evidence>
<evidence type="ECO:0008006" key="7">
    <source>
        <dbReference type="Google" id="ProtNLM"/>
    </source>
</evidence>
<dbReference type="InterPro" id="IPR016039">
    <property type="entry name" value="Thiolase-like"/>
</dbReference>
<keyword evidence="6" id="KW-1185">Reference proteome</keyword>
<sequence>MVSVEELRKAQRADGPATVLAILTANPVNVVEQAHFPDFYFNSTNLQDAYLRDKFSRLCAKSGIKKRHLFLTEERLSANPSLCAYMAPSLDTRQELVLEEIPRLGKEAAPRAIKEWGQPVSGITHLVFCTTSCIDMPGATALRIAKGLAENNRNARVLVVCSEMIPIFFKGIHASHLESLVGPALFGDGAAAVIIGSDPLTTERALYQLAWAGQSIVPDSTHALAGHLREVGLTFTLSKELPMLLTKSVKDCLSHALEPLGITDWNSIFYAAHPGGPLVMDKMENELELKPEKLRATHHVLEEYGNMSSPSVLFMLDEMRKWSAEQGAATTGEGLEWGVLFGFGPGLTIETVVIRSMPT</sequence>
<evidence type="ECO:0000259" key="3">
    <source>
        <dbReference type="Pfam" id="PF00195"/>
    </source>
</evidence>
<evidence type="ECO:0000313" key="6">
    <source>
        <dbReference type="Proteomes" id="UP000017836"/>
    </source>
</evidence>
<feature type="domain" description="Chalcone/stilbene synthase C-terminal" evidence="4">
    <location>
        <begin position="208"/>
        <end position="358"/>
    </location>
</feature>
<dbReference type="InterPro" id="IPR011141">
    <property type="entry name" value="Polyketide_synthase_type-III"/>
</dbReference>
<accession>W1NT79</accession>
<dbReference type="Gramene" id="ERN00547">
    <property type="protein sequence ID" value="ERN00547"/>
    <property type="gene ID" value="AMTR_s00102p00093300"/>
</dbReference>
<gene>
    <name evidence="5" type="ORF">AMTR_s00102p00093300</name>
</gene>
<proteinExistence type="inferred from homology"/>
<dbReference type="AlphaFoldDB" id="W1NT79"/>
<feature type="domain" description="Chalcone/stilbene synthase N-terminal" evidence="3">
    <location>
        <begin position="5"/>
        <end position="139"/>
    </location>
</feature>
<protein>
    <recommendedName>
        <fullName evidence="7">Chalcone synthase</fullName>
    </recommendedName>
</protein>
<dbReference type="InterPro" id="IPR001099">
    <property type="entry name" value="Chalcone/stilbene_synt_N"/>
</dbReference>
<keyword evidence="2" id="KW-0012">Acyltransferase</keyword>
<keyword evidence="2" id="KW-0808">Transferase</keyword>
<dbReference type="HOGENOM" id="CLU_034992_2_0_1"/>
<dbReference type="SUPFAM" id="SSF53901">
    <property type="entry name" value="Thiolase-like"/>
    <property type="match status" value="2"/>
</dbReference>
<dbReference type="InterPro" id="IPR012328">
    <property type="entry name" value="Chalcone/stilbene_synt_C"/>
</dbReference>
<reference evidence="6" key="1">
    <citation type="journal article" date="2013" name="Science">
        <title>The Amborella genome and the evolution of flowering plants.</title>
        <authorList>
            <consortium name="Amborella Genome Project"/>
        </authorList>
    </citation>
    <scope>NUCLEOTIDE SEQUENCE [LARGE SCALE GENOMIC DNA]</scope>
</reference>
<dbReference type="PANTHER" id="PTHR11877">
    <property type="entry name" value="HYDROXYMETHYLGLUTARYL-COA SYNTHASE"/>
    <property type="match status" value="1"/>
</dbReference>
<dbReference type="PANTHER" id="PTHR11877:SF80">
    <property type="entry name" value="CHALCONE SYNTHASE 1"/>
    <property type="match status" value="1"/>
</dbReference>
<dbReference type="Pfam" id="PF02797">
    <property type="entry name" value="Chal_sti_synt_C"/>
    <property type="match status" value="1"/>
</dbReference>
<evidence type="ECO:0000313" key="5">
    <source>
        <dbReference type="EMBL" id="ERN00547.1"/>
    </source>
</evidence>
<dbReference type="Gene3D" id="3.40.47.10">
    <property type="match status" value="3"/>
</dbReference>
<comment type="similarity">
    <text evidence="1 2">Belongs to the thiolase-like superfamily. Chalcone/stilbene synthases family.</text>
</comment>
<dbReference type="EMBL" id="KI394858">
    <property type="protein sequence ID" value="ERN00547.1"/>
    <property type="molecule type" value="Genomic_DNA"/>
</dbReference>
<dbReference type="Proteomes" id="UP000017836">
    <property type="component" value="Unassembled WGS sequence"/>
</dbReference>
<name>W1NT79_AMBTC</name>
<dbReference type="Pfam" id="PF00195">
    <property type="entry name" value="Chal_sti_synt_N"/>
    <property type="match status" value="1"/>
</dbReference>
<dbReference type="FunFam" id="3.40.47.10:FF:000014">
    <property type="entry name" value="Chalcone synthase 1"/>
    <property type="match status" value="1"/>
</dbReference>